<reference evidence="2" key="1">
    <citation type="submission" date="2021-01" db="UniProtKB">
        <authorList>
            <consortium name="EnsemblPlants"/>
        </authorList>
    </citation>
    <scope>IDENTIFICATION</scope>
</reference>
<dbReference type="Proteomes" id="UP000594263">
    <property type="component" value="Unplaced"/>
</dbReference>
<proteinExistence type="predicted"/>
<accession>A0A7N0V7Z9</accession>
<sequence length="52" mass="5567">MADLYSTSVTSPRTSGTVVWFASTLISSLLLLSMMAENEAQFVKAVGIKLPC</sequence>
<keyword evidence="3" id="KW-1185">Reference proteome</keyword>
<keyword evidence="1" id="KW-0472">Membrane</keyword>
<name>A0A7N0V7Z9_KALFE</name>
<feature type="transmembrane region" description="Helical" evidence="1">
    <location>
        <begin position="18"/>
        <end position="36"/>
    </location>
</feature>
<organism evidence="2 3">
    <name type="scientific">Kalanchoe fedtschenkoi</name>
    <name type="common">Lavender scallops</name>
    <name type="synonym">South American air plant</name>
    <dbReference type="NCBI Taxonomy" id="63787"/>
    <lineage>
        <taxon>Eukaryota</taxon>
        <taxon>Viridiplantae</taxon>
        <taxon>Streptophyta</taxon>
        <taxon>Embryophyta</taxon>
        <taxon>Tracheophyta</taxon>
        <taxon>Spermatophyta</taxon>
        <taxon>Magnoliopsida</taxon>
        <taxon>eudicotyledons</taxon>
        <taxon>Gunneridae</taxon>
        <taxon>Pentapetalae</taxon>
        <taxon>Saxifragales</taxon>
        <taxon>Crassulaceae</taxon>
        <taxon>Kalanchoe</taxon>
    </lineage>
</organism>
<dbReference type="AlphaFoldDB" id="A0A7N0V7Z9"/>
<evidence type="ECO:0000313" key="2">
    <source>
        <dbReference type="EnsemblPlants" id="Kaladp0300s0008.1.v1.1.CDS.1"/>
    </source>
</evidence>
<protein>
    <submittedName>
        <fullName evidence="2">Uncharacterized protein</fullName>
    </submittedName>
</protein>
<evidence type="ECO:0000256" key="1">
    <source>
        <dbReference type="SAM" id="Phobius"/>
    </source>
</evidence>
<keyword evidence="1" id="KW-0812">Transmembrane</keyword>
<dbReference type="Gramene" id="Kaladp0300s0008.1.v1.1">
    <property type="protein sequence ID" value="Kaladp0300s0008.1.v1.1.CDS.1"/>
    <property type="gene ID" value="Kaladp0300s0008.v1.1"/>
</dbReference>
<evidence type="ECO:0000313" key="3">
    <source>
        <dbReference type="Proteomes" id="UP000594263"/>
    </source>
</evidence>
<keyword evidence="1" id="KW-1133">Transmembrane helix</keyword>
<dbReference type="EnsemblPlants" id="Kaladp0300s0008.1.v1.1">
    <property type="protein sequence ID" value="Kaladp0300s0008.1.v1.1.CDS.1"/>
    <property type="gene ID" value="Kaladp0300s0008.v1.1"/>
</dbReference>